<accession>A0ABP8ADR5</accession>
<evidence type="ECO:0000256" key="1">
    <source>
        <dbReference type="ARBA" id="ARBA00022801"/>
    </source>
</evidence>
<keyword evidence="5" id="KW-1185">Reference proteome</keyword>
<dbReference type="InterPro" id="IPR000330">
    <property type="entry name" value="SNF2_N"/>
</dbReference>
<name>A0ABP8ADR5_9ACTN</name>
<evidence type="ECO:0000313" key="5">
    <source>
        <dbReference type="Proteomes" id="UP001501251"/>
    </source>
</evidence>
<dbReference type="Pfam" id="PF00271">
    <property type="entry name" value="Helicase_C"/>
    <property type="match status" value="1"/>
</dbReference>
<dbReference type="Proteomes" id="UP001501251">
    <property type="component" value="Unassembled WGS sequence"/>
</dbReference>
<dbReference type="SUPFAM" id="SSF52540">
    <property type="entry name" value="P-loop containing nucleoside triphosphate hydrolases"/>
    <property type="match status" value="2"/>
</dbReference>
<gene>
    <name evidence="4" type="ORF">GCM10022252_07610</name>
</gene>
<comment type="caution">
    <text evidence="4">The sequence shown here is derived from an EMBL/GenBank/DDBJ whole genome shotgun (WGS) entry which is preliminary data.</text>
</comment>
<evidence type="ECO:0000259" key="3">
    <source>
        <dbReference type="PROSITE" id="PS51194"/>
    </source>
</evidence>
<feature type="domain" description="Helicase C-terminal" evidence="3">
    <location>
        <begin position="549"/>
        <end position="712"/>
    </location>
</feature>
<sequence length="746" mass="80888">MGEVGREATAPTPGQVRALFPRAARLLSHARTLLADDTRARADAQRALSSMRTRLAREELGAIPLARLKDVTVGRLRLRALEEAGHQTILDILDTTPYALQLLPGVGAWNARQAHAAAEQIAKAVEETVALRIDVDRQDDETTALLIALNRLVNAGPDLPRAGAAARRIEKRLASLLPAAQPARGWLRMLLAGRGGRLRAQEAVARIEDVIAEANASDTALLFSQASVDLLRPPVSGIEAWVDFELRASEYYNLLAELAATEPDRVASEGFLPDDISARVKAQDLDDTHRRVSLRGYQSFGARFALAQRRVILGDEMGLGKTVEAIAALAHLRARGESHFLVACPASVLINWVREVETRSTLKAYSLRGTDRAAALAEWVRTGGVAVTTIDTLHRLEIPGDVALGMLVVDEAHYVKNPAARRSQAVARWCGRTDRVLFMTGTPMENRVEEFRNLIGYLRPDLVPGLRNGDAAAGATGAAGAQSFRRAVAPVYLRRNQEDVLTELPDLVHVDEWEEFSPADLTAYRKAVSGGNFMAMRRAAYAVPETSAKLQRLLELVDEAAGNDLKVVVFSYFRDVMTVVHEALGGPGSPESAGDPGGRVHGPISGDLGAARRQQVIDEFTAAPGHAVLLSQIQAGGIGVNLQAASVVIICEPQVKPTMESQAVARAHRMGQVRKVQVHRILTADSVDQRMLDILRGKAGLFDTYARRSDLAESTPDAIDISEQALARQIVEEEQRRLATSRPPSA</sequence>
<dbReference type="InterPro" id="IPR038718">
    <property type="entry name" value="SNF2-like_sf"/>
</dbReference>
<protein>
    <submittedName>
        <fullName evidence="4">DEAD/DEAH box helicase</fullName>
    </submittedName>
</protein>
<feature type="domain" description="Helicase ATP-binding" evidence="2">
    <location>
        <begin position="302"/>
        <end position="461"/>
    </location>
</feature>
<dbReference type="SMART" id="SM00490">
    <property type="entry name" value="HELICc"/>
    <property type="match status" value="1"/>
</dbReference>
<reference evidence="5" key="1">
    <citation type="journal article" date="2019" name="Int. J. Syst. Evol. Microbiol.">
        <title>The Global Catalogue of Microorganisms (GCM) 10K type strain sequencing project: providing services to taxonomists for standard genome sequencing and annotation.</title>
        <authorList>
            <consortium name="The Broad Institute Genomics Platform"/>
            <consortium name="The Broad Institute Genome Sequencing Center for Infectious Disease"/>
            <person name="Wu L."/>
            <person name="Ma J."/>
        </authorList>
    </citation>
    <scope>NUCLEOTIDE SEQUENCE [LARGE SCALE GENOMIC DNA]</scope>
    <source>
        <strain evidence="5">JCM 17388</strain>
    </source>
</reference>
<dbReference type="SMART" id="SM00487">
    <property type="entry name" value="DEXDc"/>
    <property type="match status" value="1"/>
</dbReference>
<organism evidence="4 5">
    <name type="scientific">Streptosporangium oxazolinicum</name>
    <dbReference type="NCBI Taxonomy" id="909287"/>
    <lineage>
        <taxon>Bacteria</taxon>
        <taxon>Bacillati</taxon>
        <taxon>Actinomycetota</taxon>
        <taxon>Actinomycetes</taxon>
        <taxon>Streptosporangiales</taxon>
        <taxon>Streptosporangiaceae</taxon>
        <taxon>Streptosporangium</taxon>
    </lineage>
</organism>
<dbReference type="EMBL" id="BAABAQ010000001">
    <property type="protein sequence ID" value="GAA4182150.1"/>
    <property type="molecule type" value="Genomic_DNA"/>
</dbReference>
<dbReference type="InterPro" id="IPR001650">
    <property type="entry name" value="Helicase_C-like"/>
</dbReference>
<dbReference type="Gene3D" id="3.40.50.300">
    <property type="entry name" value="P-loop containing nucleotide triphosphate hydrolases"/>
    <property type="match status" value="1"/>
</dbReference>
<dbReference type="PROSITE" id="PS51192">
    <property type="entry name" value="HELICASE_ATP_BIND_1"/>
    <property type="match status" value="1"/>
</dbReference>
<dbReference type="GO" id="GO:0004386">
    <property type="term" value="F:helicase activity"/>
    <property type="evidence" value="ECO:0007669"/>
    <property type="project" value="UniProtKB-KW"/>
</dbReference>
<proteinExistence type="predicted"/>
<dbReference type="InterPro" id="IPR014001">
    <property type="entry name" value="Helicase_ATP-bd"/>
</dbReference>
<dbReference type="CDD" id="cd17919">
    <property type="entry name" value="DEXHc_Snf"/>
    <property type="match status" value="1"/>
</dbReference>
<keyword evidence="4" id="KW-0547">Nucleotide-binding</keyword>
<dbReference type="Gene3D" id="3.40.50.10810">
    <property type="entry name" value="Tandem AAA-ATPase domain"/>
    <property type="match status" value="1"/>
</dbReference>
<dbReference type="InterPro" id="IPR027417">
    <property type="entry name" value="P-loop_NTPase"/>
</dbReference>
<evidence type="ECO:0000313" key="4">
    <source>
        <dbReference type="EMBL" id="GAA4182150.1"/>
    </source>
</evidence>
<dbReference type="CDD" id="cd18793">
    <property type="entry name" value="SF2_C_SNF"/>
    <property type="match status" value="1"/>
</dbReference>
<dbReference type="InterPro" id="IPR049730">
    <property type="entry name" value="SNF2/RAD54-like_C"/>
</dbReference>
<dbReference type="Pfam" id="PF00176">
    <property type="entry name" value="SNF2-rel_dom"/>
    <property type="match status" value="1"/>
</dbReference>
<dbReference type="RefSeq" id="WP_344914947.1">
    <property type="nucleotide sequence ID" value="NZ_BAABAQ010000001.1"/>
</dbReference>
<dbReference type="PANTHER" id="PTHR10799">
    <property type="entry name" value="SNF2/RAD54 HELICASE FAMILY"/>
    <property type="match status" value="1"/>
</dbReference>
<dbReference type="PROSITE" id="PS51194">
    <property type="entry name" value="HELICASE_CTER"/>
    <property type="match status" value="1"/>
</dbReference>
<evidence type="ECO:0000259" key="2">
    <source>
        <dbReference type="PROSITE" id="PS51192"/>
    </source>
</evidence>
<keyword evidence="4" id="KW-0067">ATP-binding</keyword>
<keyword evidence="4" id="KW-0347">Helicase</keyword>
<keyword evidence="1" id="KW-0378">Hydrolase</keyword>